<feature type="compositionally biased region" description="Low complexity" evidence="1">
    <location>
        <begin position="615"/>
        <end position="646"/>
    </location>
</feature>
<dbReference type="Proteomes" id="UP001172155">
    <property type="component" value="Unassembled WGS sequence"/>
</dbReference>
<feature type="compositionally biased region" description="Low complexity" evidence="1">
    <location>
        <begin position="315"/>
        <end position="327"/>
    </location>
</feature>
<name>A0AA40K2L9_9PEZI</name>
<feature type="transmembrane region" description="Helical" evidence="2">
    <location>
        <begin position="350"/>
        <end position="373"/>
    </location>
</feature>
<comment type="caution">
    <text evidence="3">The sequence shown here is derived from an EMBL/GenBank/DDBJ whole genome shotgun (WGS) entry which is preliminary data.</text>
</comment>
<feature type="region of interest" description="Disordered" evidence="1">
    <location>
        <begin position="310"/>
        <end position="346"/>
    </location>
</feature>
<feature type="compositionally biased region" description="Polar residues" evidence="1">
    <location>
        <begin position="565"/>
        <end position="578"/>
    </location>
</feature>
<feature type="compositionally biased region" description="Basic and acidic residues" evidence="1">
    <location>
        <begin position="401"/>
        <end position="412"/>
    </location>
</feature>
<feature type="compositionally biased region" description="Polar residues" evidence="1">
    <location>
        <begin position="529"/>
        <end position="539"/>
    </location>
</feature>
<feature type="non-terminal residue" evidence="3">
    <location>
        <position position="673"/>
    </location>
</feature>
<feature type="region of interest" description="Disordered" evidence="1">
    <location>
        <begin position="384"/>
        <end position="673"/>
    </location>
</feature>
<feature type="non-terminal residue" evidence="3">
    <location>
        <position position="1"/>
    </location>
</feature>
<organism evidence="3 4">
    <name type="scientific">Schizothecium vesticola</name>
    <dbReference type="NCBI Taxonomy" id="314040"/>
    <lineage>
        <taxon>Eukaryota</taxon>
        <taxon>Fungi</taxon>
        <taxon>Dikarya</taxon>
        <taxon>Ascomycota</taxon>
        <taxon>Pezizomycotina</taxon>
        <taxon>Sordariomycetes</taxon>
        <taxon>Sordariomycetidae</taxon>
        <taxon>Sordariales</taxon>
        <taxon>Schizotheciaceae</taxon>
        <taxon>Schizothecium</taxon>
    </lineage>
</organism>
<dbReference type="AlphaFoldDB" id="A0AA40K2L9"/>
<accession>A0AA40K2L9</accession>
<keyword evidence="2" id="KW-0472">Membrane</keyword>
<feature type="compositionally biased region" description="Gly residues" evidence="1">
    <location>
        <begin position="328"/>
        <end position="337"/>
    </location>
</feature>
<feature type="compositionally biased region" description="Pro residues" evidence="1">
    <location>
        <begin position="601"/>
        <end position="614"/>
    </location>
</feature>
<proteinExistence type="predicted"/>
<reference evidence="3" key="1">
    <citation type="submission" date="2023-06" db="EMBL/GenBank/DDBJ databases">
        <title>Genome-scale phylogeny and comparative genomics of the fungal order Sordariales.</title>
        <authorList>
            <consortium name="Lawrence Berkeley National Laboratory"/>
            <person name="Hensen N."/>
            <person name="Bonometti L."/>
            <person name="Westerberg I."/>
            <person name="Brannstrom I.O."/>
            <person name="Guillou S."/>
            <person name="Cros-Aarteil S."/>
            <person name="Calhoun S."/>
            <person name="Haridas S."/>
            <person name="Kuo A."/>
            <person name="Mondo S."/>
            <person name="Pangilinan J."/>
            <person name="Riley R."/>
            <person name="LaButti K."/>
            <person name="Andreopoulos B."/>
            <person name="Lipzen A."/>
            <person name="Chen C."/>
            <person name="Yanf M."/>
            <person name="Daum C."/>
            <person name="Ng V."/>
            <person name="Clum A."/>
            <person name="Steindorff A."/>
            <person name="Ohm R."/>
            <person name="Martin F."/>
            <person name="Silar P."/>
            <person name="Natvig D."/>
            <person name="Lalanne C."/>
            <person name="Gautier V."/>
            <person name="Ament-velasquez S.L."/>
            <person name="Kruys A."/>
            <person name="Hutchinson M.I."/>
            <person name="Powell A.J."/>
            <person name="Barry K."/>
            <person name="Miller A.N."/>
            <person name="Grigoriev I.V."/>
            <person name="Debuchy R."/>
            <person name="Gladieux P."/>
            <person name="Thoren M.H."/>
            <person name="Johannesson H."/>
        </authorList>
    </citation>
    <scope>NUCLEOTIDE SEQUENCE</scope>
    <source>
        <strain evidence="3">SMH3187-1</strain>
    </source>
</reference>
<keyword evidence="4" id="KW-1185">Reference proteome</keyword>
<evidence type="ECO:0000256" key="1">
    <source>
        <dbReference type="SAM" id="MobiDB-lite"/>
    </source>
</evidence>
<gene>
    <name evidence="3" type="ORF">B0T18DRAFT_290846</name>
</gene>
<evidence type="ECO:0000313" key="4">
    <source>
        <dbReference type="Proteomes" id="UP001172155"/>
    </source>
</evidence>
<evidence type="ECO:0000256" key="2">
    <source>
        <dbReference type="SAM" id="Phobius"/>
    </source>
</evidence>
<dbReference type="EMBL" id="JAUKUD010000005">
    <property type="protein sequence ID" value="KAK0743387.1"/>
    <property type="molecule type" value="Genomic_DNA"/>
</dbReference>
<keyword evidence="2" id="KW-1133">Transmembrane helix</keyword>
<protein>
    <submittedName>
        <fullName evidence="3">Uncharacterized protein</fullName>
    </submittedName>
</protein>
<evidence type="ECO:0000313" key="3">
    <source>
        <dbReference type="EMBL" id="KAK0743387.1"/>
    </source>
</evidence>
<sequence length="673" mass="69458">LVYITDLAIYSALAPCAQSALSYNVQYLTNSICPEPISDLQACVCTKNNNLASISKGVSSSVSYSCGGGAAADQASASTVLSGYCNQGALPTFPPPEFPVSYYITEIPEIDALAPCAKSAINYGLRQTYSDCPSDATALASCACLKNQNSALVNKIISSSAKSSCSNIAPDVTSAVNFFAAYCAMANGTTNFPKPTNPPGDMTYYVTDLPSFDSLAKCAASALSYAVQSNTYDLCPPGPQALASCACIKEGMPRLISNIITSSVKYSCSSTATDDVSSAMAVYNFYCSAARAETTATGVTVSVEQTYPAGLEPATGSRSGTGASQSTGAGGKSGSTDGGPTDSSSGPNTAIIGGAVAGVVVILGIIGALVFFLMKSVRKRKELEKQQSDQIPMTRPATAGGDHDPHPHEYYGKTELSGDAAVTAAGAPLPPPSPALSMMKPGQLPPRAGTVSPASVHASAFTPPPNHAELHGQAPPMPPMPNSAELHAQAPPYPTGAELPGQGPAYSPSPNTAELYGQAAAFQRPELQGRQQQPNTPELQGQGGGGMYRPELPGQGPMYQPPPNNTQELAGQGSQQMSPYPGPQRQELAGQYSYPPQQQQSPPPGYPQSPPPGYPQQLSPQGYQQPSPQGYPSPQQQGYAAGWGQQTPGPQAGMGWQSGPTVHEMDGGAYRGG</sequence>
<feature type="compositionally biased region" description="Low complexity" evidence="1">
    <location>
        <begin position="590"/>
        <end position="600"/>
    </location>
</feature>
<keyword evidence="2" id="KW-0812">Transmembrane</keyword>